<dbReference type="Gene3D" id="3.60.10.10">
    <property type="entry name" value="Endonuclease/exonuclease/phosphatase"/>
    <property type="match status" value="1"/>
</dbReference>
<dbReference type="OrthoDB" id="1902296at2759"/>
<name>A0A1U7VHQ7_NICSY</name>
<dbReference type="SUPFAM" id="SSF56219">
    <property type="entry name" value="DNase I-like"/>
    <property type="match status" value="1"/>
</dbReference>
<evidence type="ECO:0000313" key="1">
    <source>
        <dbReference type="Proteomes" id="UP000189701"/>
    </source>
</evidence>
<dbReference type="Proteomes" id="UP000189701">
    <property type="component" value="Unplaced"/>
</dbReference>
<dbReference type="InterPro" id="IPR036691">
    <property type="entry name" value="Endo/exonu/phosph_ase_sf"/>
</dbReference>
<dbReference type="PANTHER" id="PTHR23227">
    <property type="entry name" value="BUCENTAUR RELATED"/>
    <property type="match status" value="1"/>
</dbReference>
<dbReference type="InterPro" id="IPR027124">
    <property type="entry name" value="Swc5/CFDP1/2"/>
</dbReference>
<organism evidence="1 2">
    <name type="scientific">Nicotiana sylvestris</name>
    <name type="common">Wood tobacco</name>
    <name type="synonym">South American tobacco</name>
    <dbReference type="NCBI Taxonomy" id="4096"/>
    <lineage>
        <taxon>Eukaryota</taxon>
        <taxon>Viridiplantae</taxon>
        <taxon>Streptophyta</taxon>
        <taxon>Embryophyta</taxon>
        <taxon>Tracheophyta</taxon>
        <taxon>Spermatophyta</taxon>
        <taxon>Magnoliopsida</taxon>
        <taxon>eudicotyledons</taxon>
        <taxon>Gunneridae</taxon>
        <taxon>Pentapetalae</taxon>
        <taxon>asterids</taxon>
        <taxon>lamiids</taxon>
        <taxon>Solanales</taxon>
        <taxon>Solanaceae</taxon>
        <taxon>Nicotianoideae</taxon>
        <taxon>Nicotianeae</taxon>
        <taxon>Nicotiana</taxon>
    </lineage>
</organism>
<accession>A0A1U7VHQ7</accession>
<reference evidence="1" key="1">
    <citation type="journal article" date="2013" name="Genome Biol.">
        <title>Reference genomes and transcriptomes of Nicotiana sylvestris and Nicotiana tomentosiformis.</title>
        <authorList>
            <person name="Sierro N."/>
            <person name="Battey J.N."/>
            <person name="Ouadi S."/>
            <person name="Bovet L."/>
            <person name="Goepfert S."/>
            <person name="Bakaher N."/>
            <person name="Peitsch M.C."/>
            <person name="Ivanov N.V."/>
        </authorList>
    </citation>
    <scope>NUCLEOTIDE SEQUENCE [LARGE SCALE GENOMIC DNA]</scope>
</reference>
<dbReference type="AlphaFoldDB" id="A0A1U7VHQ7"/>
<protein>
    <submittedName>
        <fullName evidence="2">Craniofacial development protein 2-like</fullName>
    </submittedName>
</protein>
<reference evidence="2" key="2">
    <citation type="submission" date="2025-08" db="UniProtKB">
        <authorList>
            <consortium name="RefSeq"/>
        </authorList>
    </citation>
    <scope>IDENTIFICATION</scope>
    <source>
        <tissue evidence="2">Leaf</tissue>
    </source>
</reference>
<proteinExistence type="predicted"/>
<dbReference type="RefSeq" id="XP_009764436.1">
    <property type="nucleotide sequence ID" value="XM_009766134.1"/>
</dbReference>
<gene>
    <name evidence="2" type="primary">LOC104216137</name>
</gene>
<dbReference type="STRING" id="4096.A0A1U7VHQ7"/>
<keyword evidence="1" id="KW-1185">Reference proteome</keyword>
<dbReference type="PANTHER" id="PTHR23227:SF67">
    <property type="entry name" value="CRANIOFACIAL DEVELOPMENT PROTEIN 2-LIKE"/>
    <property type="match status" value="1"/>
</dbReference>
<sequence length="217" mass="24614">MGKIPFLVCFNHWASGIHGVRVKPNVFAKSRALMAYAIARGYTHLRRFIPPNLRVRETGLANVISAYAPQARLSEEVKRRSWVDLDEVVRGIPQSEKIFIEVDFNGHVGEMARGYDEVHGWFGFGVRNEGGTSLLEFARAFDLVLANTGFKKREEHLVNFRSSVAKTQIDFLLIRRGDKSLCTNCKVIPSECLLTQHRLLVMDLEVKVARKKRAVFG</sequence>
<evidence type="ECO:0000313" key="2">
    <source>
        <dbReference type="RefSeq" id="XP_009764436.1"/>
    </source>
</evidence>